<comment type="subcellular location">
    <subcellularLocation>
        <location evidence="1">Membrane</location>
        <topology evidence="1">Multi-pass membrane protein</topology>
    </subcellularLocation>
</comment>
<name>A0A1H0PS22_9BACT</name>
<feature type="transmembrane region" description="Helical" evidence="6">
    <location>
        <begin position="62"/>
        <end position="86"/>
    </location>
</feature>
<feature type="transmembrane region" description="Helical" evidence="6">
    <location>
        <begin position="213"/>
        <end position="241"/>
    </location>
</feature>
<dbReference type="PANTHER" id="PTHR30618:SF0">
    <property type="entry name" value="PURINE-URACIL PERMEASE NCS1"/>
    <property type="match status" value="1"/>
</dbReference>
<feature type="transmembrane region" description="Helical" evidence="6">
    <location>
        <begin position="393"/>
        <end position="417"/>
    </location>
</feature>
<dbReference type="EMBL" id="FNJI01000010">
    <property type="protein sequence ID" value="SDP07893.1"/>
    <property type="molecule type" value="Genomic_DNA"/>
</dbReference>
<accession>A0A1H0PS22</accession>
<feature type="transmembrane region" description="Helical" evidence="6">
    <location>
        <begin position="253"/>
        <end position="276"/>
    </location>
</feature>
<reference evidence="7 8" key="1">
    <citation type="submission" date="2016-10" db="EMBL/GenBank/DDBJ databases">
        <authorList>
            <person name="de Groot N.N."/>
        </authorList>
    </citation>
    <scope>NUCLEOTIDE SEQUENCE [LARGE SCALE GENOMIC DNA]</scope>
    <source>
        <strain evidence="7 8">DSM 12130</strain>
    </source>
</reference>
<keyword evidence="4 6" id="KW-1133">Transmembrane helix</keyword>
<feature type="transmembrane region" description="Helical" evidence="6">
    <location>
        <begin position="98"/>
        <end position="118"/>
    </location>
</feature>
<feature type="transmembrane region" description="Helical" evidence="6">
    <location>
        <begin position="138"/>
        <end position="163"/>
    </location>
</feature>
<keyword evidence="3 6" id="KW-0812">Transmembrane</keyword>
<feature type="transmembrane region" description="Helical" evidence="6">
    <location>
        <begin position="35"/>
        <end position="56"/>
    </location>
</feature>
<feature type="transmembrane region" description="Helical" evidence="6">
    <location>
        <begin position="288"/>
        <end position="314"/>
    </location>
</feature>
<dbReference type="InterPro" id="IPR045225">
    <property type="entry name" value="Uracil/uridine/allantoin_perm"/>
</dbReference>
<feature type="transmembrane region" description="Helical" evidence="6">
    <location>
        <begin position="429"/>
        <end position="450"/>
    </location>
</feature>
<gene>
    <name evidence="7" type="ORF">SAMN05660330_01741</name>
</gene>
<evidence type="ECO:0000256" key="6">
    <source>
        <dbReference type="SAM" id="Phobius"/>
    </source>
</evidence>
<comment type="similarity">
    <text evidence="2">Belongs to the purine-cytosine permease (2.A.39) family.</text>
</comment>
<sequence length="475" mass="52247">MSAKQTTDEMVRNEVVKSRLPTLPSERQLGMTDMILIQVSFSVATWMLVLGAWTGMATPLPLAIIACVVGCSLPLFFHCLIGPFIARWGLDNGIITNSVAGPLGTLIIVVAVTTPMYLGWTSIPIVMFGRTVHESLGFLSVTGPMANAELWSFVALGVAFLILWKAAMILKFFFRIVTPCIVILLAILTYKIFSHYGWSHIAQIVPEGFHKDPWISFMIAIEMNVGLGFSWPFSFAVYCRLAKSESAAFYGTWWGWGPIWAIACIPAIAGGLVAGVTDPVYLLKDIGGIWVVLYMFFLGIANIFSGICTMYIVALTARVVWPKLSWLQALSINLLVIILILVPAAYDQYGTFVAFYGALLGPLGVVWVVDIILRRMNVNMKEIYDVSANSAYYYWKGINVLFVASCVIGTAISLYIYNPVTCVPHVESVFRVCGAAFPASLIAGASYYVLARVFLVPRKIGFPPIPNEERVAVNE</sequence>
<feature type="transmembrane region" description="Helical" evidence="6">
    <location>
        <begin position="326"/>
        <end position="346"/>
    </location>
</feature>
<dbReference type="Proteomes" id="UP000199073">
    <property type="component" value="Unassembled WGS sequence"/>
</dbReference>
<evidence type="ECO:0000313" key="8">
    <source>
        <dbReference type="Proteomes" id="UP000199073"/>
    </source>
</evidence>
<protein>
    <submittedName>
        <fullName evidence="7">Cytosine/uracil/thiamine/allantoin permease</fullName>
    </submittedName>
</protein>
<dbReference type="GO" id="GO:0015205">
    <property type="term" value="F:nucleobase transmembrane transporter activity"/>
    <property type="evidence" value="ECO:0007669"/>
    <property type="project" value="TreeGrafter"/>
</dbReference>
<dbReference type="AlphaFoldDB" id="A0A1H0PS22"/>
<evidence type="ECO:0000256" key="2">
    <source>
        <dbReference type="ARBA" id="ARBA00008974"/>
    </source>
</evidence>
<evidence type="ECO:0000256" key="5">
    <source>
        <dbReference type="ARBA" id="ARBA00023136"/>
    </source>
</evidence>
<dbReference type="STRING" id="91360.SAMN05660330_01741"/>
<keyword evidence="5 6" id="KW-0472">Membrane</keyword>
<dbReference type="PANTHER" id="PTHR30618">
    <property type="entry name" value="NCS1 FAMILY PURINE/PYRIMIDINE TRANSPORTER"/>
    <property type="match status" value="1"/>
</dbReference>
<evidence type="ECO:0000256" key="1">
    <source>
        <dbReference type="ARBA" id="ARBA00004141"/>
    </source>
</evidence>
<dbReference type="RefSeq" id="WP_092221862.1">
    <property type="nucleotide sequence ID" value="NZ_FNJI01000010.1"/>
</dbReference>
<dbReference type="GO" id="GO:0005886">
    <property type="term" value="C:plasma membrane"/>
    <property type="evidence" value="ECO:0007669"/>
    <property type="project" value="TreeGrafter"/>
</dbReference>
<dbReference type="OrthoDB" id="9780088at2"/>
<proteinExistence type="inferred from homology"/>
<evidence type="ECO:0000256" key="4">
    <source>
        <dbReference type="ARBA" id="ARBA00022989"/>
    </source>
</evidence>
<feature type="transmembrane region" description="Helical" evidence="6">
    <location>
        <begin position="172"/>
        <end position="193"/>
    </location>
</feature>
<dbReference type="Gene3D" id="1.10.4160.10">
    <property type="entry name" value="Hydantoin permease"/>
    <property type="match status" value="1"/>
</dbReference>
<dbReference type="Pfam" id="PF02133">
    <property type="entry name" value="Transp_cyt_pur"/>
    <property type="match status" value="1"/>
</dbReference>
<dbReference type="InterPro" id="IPR001248">
    <property type="entry name" value="Pur-cyt_permease"/>
</dbReference>
<organism evidence="7 8">
    <name type="scientific">Desulforhopalus singaporensis</name>
    <dbReference type="NCBI Taxonomy" id="91360"/>
    <lineage>
        <taxon>Bacteria</taxon>
        <taxon>Pseudomonadati</taxon>
        <taxon>Thermodesulfobacteriota</taxon>
        <taxon>Desulfobulbia</taxon>
        <taxon>Desulfobulbales</taxon>
        <taxon>Desulfocapsaceae</taxon>
        <taxon>Desulforhopalus</taxon>
    </lineage>
</organism>
<evidence type="ECO:0000313" key="7">
    <source>
        <dbReference type="EMBL" id="SDP07893.1"/>
    </source>
</evidence>
<keyword evidence="8" id="KW-1185">Reference proteome</keyword>
<feature type="transmembrane region" description="Helical" evidence="6">
    <location>
        <begin position="352"/>
        <end position="373"/>
    </location>
</feature>
<evidence type="ECO:0000256" key="3">
    <source>
        <dbReference type="ARBA" id="ARBA00022692"/>
    </source>
</evidence>